<dbReference type="EMBL" id="JBHUFB010000007">
    <property type="protein sequence ID" value="MFD1811505.1"/>
    <property type="molecule type" value="Genomic_DNA"/>
</dbReference>
<name>A0ABW4NZ94_9NOCA</name>
<gene>
    <name evidence="2" type="ORF">ACFSJG_04710</name>
</gene>
<keyword evidence="1" id="KW-1133">Transmembrane helix</keyword>
<feature type="transmembrane region" description="Helical" evidence="1">
    <location>
        <begin position="105"/>
        <end position="124"/>
    </location>
</feature>
<evidence type="ECO:0000313" key="2">
    <source>
        <dbReference type="EMBL" id="MFD1811505.1"/>
    </source>
</evidence>
<comment type="caution">
    <text evidence="2">The sequence shown here is derived from an EMBL/GenBank/DDBJ whole genome shotgun (WGS) entry which is preliminary data.</text>
</comment>
<evidence type="ECO:0000313" key="3">
    <source>
        <dbReference type="Proteomes" id="UP001597286"/>
    </source>
</evidence>
<organism evidence="2 3">
    <name type="scientific">Rhodococcus gannanensis</name>
    <dbReference type="NCBI Taxonomy" id="1960308"/>
    <lineage>
        <taxon>Bacteria</taxon>
        <taxon>Bacillati</taxon>
        <taxon>Actinomycetota</taxon>
        <taxon>Actinomycetes</taxon>
        <taxon>Mycobacteriales</taxon>
        <taxon>Nocardiaceae</taxon>
        <taxon>Rhodococcus</taxon>
    </lineage>
</organism>
<evidence type="ECO:0008006" key="4">
    <source>
        <dbReference type="Google" id="ProtNLM"/>
    </source>
</evidence>
<dbReference type="Proteomes" id="UP001597286">
    <property type="component" value="Unassembled WGS sequence"/>
</dbReference>
<dbReference type="RefSeq" id="WP_378484047.1">
    <property type="nucleotide sequence ID" value="NZ_JBHUFB010000007.1"/>
</dbReference>
<accession>A0ABW4NZ94</accession>
<proteinExistence type="predicted"/>
<feature type="transmembrane region" description="Helical" evidence="1">
    <location>
        <begin position="16"/>
        <end position="37"/>
    </location>
</feature>
<reference evidence="3" key="1">
    <citation type="journal article" date="2019" name="Int. J. Syst. Evol. Microbiol.">
        <title>The Global Catalogue of Microorganisms (GCM) 10K type strain sequencing project: providing services to taxonomists for standard genome sequencing and annotation.</title>
        <authorList>
            <consortium name="The Broad Institute Genomics Platform"/>
            <consortium name="The Broad Institute Genome Sequencing Center for Infectious Disease"/>
            <person name="Wu L."/>
            <person name="Ma J."/>
        </authorList>
    </citation>
    <scope>NUCLEOTIDE SEQUENCE [LARGE SCALE GENOMIC DNA]</scope>
    <source>
        <strain evidence="3">DT72</strain>
    </source>
</reference>
<feature type="transmembrane region" description="Helical" evidence="1">
    <location>
        <begin position="43"/>
        <end position="63"/>
    </location>
</feature>
<evidence type="ECO:0000256" key="1">
    <source>
        <dbReference type="SAM" id="Phobius"/>
    </source>
</evidence>
<keyword evidence="3" id="KW-1185">Reference proteome</keyword>
<keyword evidence="1" id="KW-0812">Transmembrane</keyword>
<protein>
    <recommendedName>
        <fullName evidence="4">Facilitated glucose transporter</fullName>
    </recommendedName>
</protein>
<keyword evidence="1" id="KW-0472">Membrane</keyword>
<feature type="transmembrane region" description="Helical" evidence="1">
    <location>
        <begin position="75"/>
        <end position="93"/>
    </location>
</feature>
<sequence length="142" mass="14721">MTIAATDSEHGIVDRLLLALLVFDGFLTALLAVLFLPAHLGSVAMPVSALVAGVVNVLLAWGARSVGGTVGRASWPLVAWFVGFLVCMVGGPGGDGLLPADWRTLLLLAAGLLPPIVLLFKWGADAAVVRGQQVRRSASTRP</sequence>